<protein>
    <submittedName>
        <fullName evidence="1">Uncharacterized protein</fullName>
    </submittedName>
</protein>
<dbReference type="AlphaFoldDB" id="A0A086ZDU1"/>
<evidence type="ECO:0000313" key="2">
    <source>
        <dbReference type="Proteomes" id="UP000029108"/>
    </source>
</evidence>
<name>A0A086ZDU1_9BIFI</name>
<dbReference type="RefSeq" id="WP_033496701.1">
    <property type="nucleotide sequence ID" value="NZ_JDUU01000054.1"/>
</dbReference>
<keyword evidence="2" id="KW-1185">Reference proteome</keyword>
<sequence>MTYITNYATKPDGSAKFIGQYAVPVDASLPLNTPLVVRLSLDRTTESGTLRYNCMDKASGVITDQSKTVTLTVTPTALRPITLNAVEGTWNLTNVCVCTKTAWDTIVSTLPDQTFSGDTMPLT</sequence>
<proteinExistence type="predicted"/>
<gene>
    <name evidence="1" type="ORF">BBIA_2547</name>
</gene>
<dbReference type="STRING" id="1437608.GCA_000771645_02215"/>
<reference evidence="1 2" key="1">
    <citation type="submission" date="2014-03" db="EMBL/GenBank/DDBJ databases">
        <title>Genomics of Bifidobacteria.</title>
        <authorList>
            <person name="Ventura M."/>
            <person name="Milani C."/>
            <person name="Lugli G.A."/>
        </authorList>
    </citation>
    <scope>NUCLEOTIDE SEQUENCE [LARGE SCALE GENOMIC DNA]</scope>
    <source>
        <strain evidence="1 2">DSM 23969</strain>
    </source>
</reference>
<dbReference type="EMBL" id="JGYN01000045">
    <property type="protein sequence ID" value="KFI44691.1"/>
    <property type="molecule type" value="Genomic_DNA"/>
</dbReference>
<accession>A0A086ZDU1</accession>
<organism evidence="1 2">
    <name type="scientific">Bifidobacterium biavatii DSM 23969</name>
    <dbReference type="NCBI Taxonomy" id="1437608"/>
    <lineage>
        <taxon>Bacteria</taxon>
        <taxon>Bacillati</taxon>
        <taxon>Actinomycetota</taxon>
        <taxon>Actinomycetes</taxon>
        <taxon>Bifidobacteriales</taxon>
        <taxon>Bifidobacteriaceae</taxon>
        <taxon>Bifidobacterium</taxon>
    </lineage>
</organism>
<dbReference type="Proteomes" id="UP000029108">
    <property type="component" value="Unassembled WGS sequence"/>
</dbReference>
<comment type="caution">
    <text evidence="1">The sequence shown here is derived from an EMBL/GenBank/DDBJ whole genome shotgun (WGS) entry which is preliminary data.</text>
</comment>
<evidence type="ECO:0000313" key="1">
    <source>
        <dbReference type="EMBL" id="KFI44691.1"/>
    </source>
</evidence>